<dbReference type="PRINTS" id="PR01438">
    <property type="entry name" value="UNVRSLSTRESS"/>
</dbReference>
<sequence>MKIMVCYDGSGASRSALRVATKHAKAMDAKIYLVASMEKGTEDEQKMIQQLETELATTKEKLERDGIACETHLLVRGMTPDEDLVTYAKEQGIDEIAIGIRKRSKVGKLIFGSTAQYLILNAHCPVITVK</sequence>
<evidence type="ECO:0000313" key="4">
    <source>
        <dbReference type="EMBL" id="MCJ8502007.1"/>
    </source>
</evidence>
<protein>
    <submittedName>
        <fullName evidence="4">Universal stress protein</fullName>
    </submittedName>
</protein>
<dbReference type="SUPFAM" id="SSF52402">
    <property type="entry name" value="Adenine nucleotide alpha hydrolases-like"/>
    <property type="match status" value="1"/>
</dbReference>
<accession>A0AA41R2U1</accession>
<dbReference type="RefSeq" id="WP_246911684.1">
    <property type="nucleotide sequence ID" value="NZ_JALJRB010000019.1"/>
</dbReference>
<dbReference type="Pfam" id="PF00582">
    <property type="entry name" value="Usp"/>
    <property type="match status" value="1"/>
</dbReference>
<keyword evidence="5" id="KW-1185">Reference proteome</keyword>
<comment type="caution">
    <text evidence="4">The sequence shown here is derived from an EMBL/GenBank/DDBJ whole genome shotgun (WGS) entry which is preliminary data.</text>
</comment>
<feature type="coiled-coil region" evidence="2">
    <location>
        <begin position="34"/>
        <end position="61"/>
    </location>
</feature>
<dbReference type="AlphaFoldDB" id="A0AA41R2U1"/>
<evidence type="ECO:0000313" key="5">
    <source>
        <dbReference type="Proteomes" id="UP001165427"/>
    </source>
</evidence>
<dbReference type="Proteomes" id="UP001165427">
    <property type="component" value="Unassembled WGS sequence"/>
</dbReference>
<dbReference type="InterPro" id="IPR014729">
    <property type="entry name" value="Rossmann-like_a/b/a_fold"/>
</dbReference>
<feature type="domain" description="UspA" evidence="3">
    <location>
        <begin position="2"/>
        <end position="130"/>
    </location>
</feature>
<dbReference type="Gene3D" id="3.40.50.620">
    <property type="entry name" value="HUPs"/>
    <property type="match status" value="1"/>
</dbReference>
<dbReference type="EMBL" id="JALJRB010000019">
    <property type="protein sequence ID" value="MCJ8502007.1"/>
    <property type="molecule type" value="Genomic_DNA"/>
</dbReference>
<comment type="similarity">
    <text evidence="1">Belongs to the universal stress protein A family.</text>
</comment>
<dbReference type="PANTHER" id="PTHR46268:SF6">
    <property type="entry name" value="UNIVERSAL STRESS PROTEIN UP12"/>
    <property type="match status" value="1"/>
</dbReference>
<evidence type="ECO:0000256" key="2">
    <source>
        <dbReference type="SAM" id="Coils"/>
    </source>
</evidence>
<proteinExistence type="inferred from homology"/>
<dbReference type="InterPro" id="IPR006015">
    <property type="entry name" value="Universal_stress_UspA"/>
</dbReference>
<reference evidence="4" key="1">
    <citation type="submission" date="2022-04" db="EMBL/GenBank/DDBJ databases">
        <title>Desulfatitalea alkaliphila sp. nov., a novel anaerobic sulfate-reducing bacterium isolated from terrestrial mud volcano, Taman Peninsula, Russia.</title>
        <authorList>
            <person name="Khomyakova M.A."/>
            <person name="Merkel A.Y."/>
            <person name="Slobodkin A.I."/>
        </authorList>
    </citation>
    <scope>NUCLEOTIDE SEQUENCE</scope>
    <source>
        <strain evidence="4">M08but</strain>
    </source>
</reference>
<gene>
    <name evidence="4" type="ORF">MRX98_15595</name>
</gene>
<evidence type="ECO:0000259" key="3">
    <source>
        <dbReference type="Pfam" id="PF00582"/>
    </source>
</evidence>
<dbReference type="PANTHER" id="PTHR46268">
    <property type="entry name" value="STRESS RESPONSE PROTEIN NHAX"/>
    <property type="match status" value="1"/>
</dbReference>
<dbReference type="InterPro" id="IPR006016">
    <property type="entry name" value="UspA"/>
</dbReference>
<evidence type="ECO:0000256" key="1">
    <source>
        <dbReference type="ARBA" id="ARBA00008791"/>
    </source>
</evidence>
<dbReference type="CDD" id="cd00293">
    <property type="entry name" value="USP-like"/>
    <property type="match status" value="1"/>
</dbReference>
<keyword evidence="2" id="KW-0175">Coiled coil</keyword>
<name>A0AA41R2U1_9BACT</name>
<organism evidence="4 5">
    <name type="scientific">Desulfatitalea alkaliphila</name>
    <dbReference type="NCBI Taxonomy" id="2929485"/>
    <lineage>
        <taxon>Bacteria</taxon>
        <taxon>Pseudomonadati</taxon>
        <taxon>Thermodesulfobacteriota</taxon>
        <taxon>Desulfobacteria</taxon>
        <taxon>Desulfobacterales</taxon>
        <taxon>Desulfosarcinaceae</taxon>
        <taxon>Desulfatitalea</taxon>
    </lineage>
</organism>